<dbReference type="EMBL" id="VOSK01000383">
    <property type="protein sequence ID" value="MPR30517.1"/>
    <property type="molecule type" value="Genomic_DNA"/>
</dbReference>
<dbReference type="RefSeq" id="WP_152717348.1">
    <property type="nucleotide sequence ID" value="NZ_VOSJ01000416.1"/>
</dbReference>
<dbReference type="GO" id="GO:0006310">
    <property type="term" value="P:DNA recombination"/>
    <property type="evidence" value="ECO:0007669"/>
    <property type="project" value="UniProtKB-KW"/>
</dbReference>
<gene>
    <name evidence="5" type="ORF">FS320_37290</name>
</gene>
<dbReference type="GO" id="GO:0015074">
    <property type="term" value="P:DNA integration"/>
    <property type="evidence" value="ECO:0007669"/>
    <property type="project" value="InterPro"/>
</dbReference>
<dbReference type="OrthoDB" id="4315389at2"/>
<dbReference type="PROSITE" id="PS50994">
    <property type="entry name" value="INTEGRASE"/>
    <property type="match status" value="1"/>
</dbReference>
<protein>
    <submittedName>
        <fullName evidence="5">IS6 family transposase</fullName>
    </submittedName>
</protein>
<dbReference type="Proteomes" id="UP000403266">
    <property type="component" value="Unassembled WGS sequence"/>
</dbReference>
<accession>A0A5N7MU72</accession>
<evidence type="ECO:0000313" key="6">
    <source>
        <dbReference type="Proteomes" id="UP000403266"/>
    </source>
</evidence>
<name>A0A5N7MU72_9HYPH</name>
<evidence type="ECO:0000259" key="4">
    <source>
        <dbReference type="PROSITE" id="PS50994"/>
    </source>
</evidence>
<dbReference type="Pfam" id="PF13610">
    <property type="entry name" value="DDE_Tnp_IS240"/>
    <property type="match status" value="1"/>
</dbReference>
<keyword evidence="1" id="KW-0815">Transposition</keyword>
<proteinExistence type="predicted"/>
<dbReference type="NCBIfam" id="NF033587">
    <property type="entry name" value="transpos_IS6"/>
    <property type="match status" value="1"/>
</dbReference>
<evidence type="ECO:0000256" key="1">
    <source>
        <dbReference type="ARBA" id="ARBA00022578"/>
    </source>
</evidence>
<dbReference type="AlphaFoldDB" id="A0A5N7MU72"/>
<evidence type="ECO:0000313" key="5">
    <source>
        <dbReference type="EMBL" id="MPR30517.1"/>
    </source>
</evidence>
<dbReference type="InterPro" id="IPR032874">
    <property type="entry name" value="DDE_dom"/>
</dbReference>
<dbReference type="PANTHER" id="PTHR35528:SF3">
    <property type="entry name" value="BLL1675 PROTEIN"/>
    <property type="match status" value="1"/>
</dbReference>
<keyword evidence="2" id="KW-0238">DNA-binding</keyword>
<keyword evidence="3" id="KW-0233">DNA recombination</keyword>
<dbReference type="InterPro" id="IPR052183">
    <property type="entry name" value="IS_Transposase"/>
</dbReference>
<dbReference type="InterPro" id="IPR047930">
    <property type="entry name" value="Transpos_IS6"/>
</dbReference>
<feature type="domain" description="Integrase catalytic" evidence="4">
    <location>
        <begin position="60"/>
        <end position="226"/>
    </location>
</feature>
<keyword evidence="6" id="KW-1185">Reference proteome</keyword>
<reference evidence="5 6" key="1">
    <citation type="journal article" date="2019" name="Syst. Appl. Microbiol.">
        <title>Microvirga tunisiensis sp. nov., a root nodule symbiotic bacterium isolated from Lupinus micranthus and L. luteus grown in Northern Tunisia.</title>
        <authorList>
            <person name="Msaddak A."/>
            <person name="Rejili M."/>
            <person name="Duran D."/>
            <person name="Mars M."/>
            <person name="Palacios J.M."/>
            <person name="Ruiz-Argueso T."/>
            <person name="Rey L."/>
            <person name="Imperial J."/>
        </authorList>
    </citation>
    <scope>NUCLEOTIDE SEQUENCE [LARGE SCALE GENOMIC DNA]</scope>
    <source>
        <strain evidence="5 6">Lmie10</strain>
    </source>
</reference>
<dbReference type="GO" id="GO:0032196">
    <property type="term" value="P:transposition"/>
    <property type="evidence" value="ECO:0007669"/>
    <property type="project" value="UniProtKB-KW"/>
</dbReference>
<organism evidence="5 6">
    <name type="scientific">Microvirga tunisiensis</name>
    <dbReference type="NCBI Taxonomy" id="2108360"/>
    <lineage>
        <taxon>Bacteria</taxon>
        <taxon>Pseudomonadati</taxon>
        <taxon>Pseudomonadota</taxon>
        <taxon>Alphaproteobacteria</taxon>
        <taxon>Hyphomicrobiales</taxon>
        <taxon>Methylobacteriaceae</taxon>
        <taxon>Microvirga</taxon>
    </lineage>
</organism>
<dbReference type="InterPro" id="IPR001584">
    <property type="entry name" value="Integrase_cat-core"/>
</dbReference>
<evidence type="ECO:0000256" key="3">
    <source>
        <dbReference type="ARBA" id="ARBA00023172"/>
    </source>
</evidence>
<comment type="caution">
    <text evidence="5">The sequence shown here is derived from an EMBL/GenBank/DDBJ whole genome shotgun (WGS) entry which is preliminary data.</text>
</comment>
<dbReference type="GO" id="GO:0003677">
    <property type="term" value="F:DNA binding"/>
    <property type="evidence" value="ECO:0007669"/>
    <property type="project" value="UniProtKB-KW"/>
</dbReference>
<sequence length="232" mass="27062">MSMFKRRRFPAKIILLCVRWYCKYGISYRDLAEMMSERGVAVAPSTIFRWVQRYAPEIEKRIRPYQGPRSGSWRVDETYVRVGGKWRYLFRSVDKHGQLIAFMLSDRRNTNAAYRFLRKAIKAMSQDPPSSITTDKLASYPKAIQRLQNEGLLPKDLEHRTSKYLNNILEADHGALKRVIRPTRGFQTMKTAAATLTGFEIMRMIRRGHCIQRERRATGEIRLVNQLFGLAA</sequence>
<evidence type="ECO:0000256" key="2">
    <source>
        <dbReference type="ARBA" id="ARBA00023125"/>
    </source>
</evidence>
<dbReference type="PANTHER" id="PTHR35528">
    <property type="entry name" value="BLL1675 PROTEIN"/>
    <property type="match status" value="1"/>
</dbReference>